<sequence length="398" mass="43023">MSKIYKIHVPASTANIGPGFDVCGISLSLELLVTVTIPDTSLIPTLSSTSSSIPSSTSSPLTIPASTNPSSPDYSSSPSTNPSSTNYSPPTLTYTGLSSTTVPLSPYKNLITRVSLYVLHSHHLTFPPNIKLNIHNSIPFGRGLGSSGAAVIAGVLLGDLLGNLNLSIQRKLDYALMVERHPDNVTAALIGGFIGSYLKEIKSDDGMDFKEIPLAEVLPEYPENVEILGEDWGKNVPLPPKNIGNWVKWNWLKEIKMVVVIPEFQVATAKARGVLPDKYDRKDVIFNLQRLAVLITALTTSPLNPELIYEAMKDKLHQPYRMALIPGLTEILTSLSPTTHPGLLGICLSGAGPTILALATHNFDLIAESIKEVFKKEGVKADHEVLSVDTRGSWVEEV</sequence>
<evidence type="ECO:0000256" key="4">
    <source>
        <dbReference type="ARBA" id="ARBA00017858"/>
    </source>
</evidence>
<evidence type="ECO:0000256" key="2">
    <source>
        <dbReference type="ARBA" id="ARBA00007370"/>
    </source>
</evidence>
<evidence type="ECO:0000259" key="14">
    <source>
        <dbReference type="Pfam" id="PF08544"/>
    </source>
</evidence>
<keyword evidence="16" id="KW-1185">Reference proteome</keyword>
<proteinExistence type="inferred from homology"/>
<evidence type="ECO:0000313" key="16">
    <source>
        <dbReference type="Proteomes" id="UP000289152"/>
    </source>
</evidence>
<dbReference type="InParanoid" id="A0A4Q1BI55"/>
<comment type="caution">
    <text evidence="15">The sequence shown here is derived from an EMBL/GenBank/DDBJ whole genome shotgun (WGS) entry which is preliminary data.</text>
</comment>
<feature type="domain" description="GHMP kinase C-terminal" evidence="14">
    <location>
        <begin position="306"/>
        <end position="375"/>
    </location>
</feature>
<dbReference type="PRINTS" id="PR00958">
    <property type="entry name" value="HOMSERKINASE"/>
</dbReference>
<comment type="pathway">
    <text evidence="1">Amino-acid biosynthesis; L-threonine biosynthesis; L-threonine from L-aspartate: step 4/5.</text>
</comment>
<comment type="similarity">
    <text evidence="2">Belongs to the GHMP kinase family. Homoserine kinase subfamily.</text>
</comment>
<evidence type="ECO:0000256" key="12">
    <source>
        <dbReference type="SAM" id="MobiDB-lite"/>
    </source>
</evidence>
<dbReference type="OrthoDB" id="195231at2759"/>
<evidence type="ECO:0000256" key="7">
    <source>
        <dbReference type="ARBA" id="ARBA00022697"/>
    </source>
</evidence>
<dbReference type="GO" id="GO:0004413">
    <property type="term" value="F:homoserine kinase activity"/>
    <property type="evidence" value="ECO:0007669"/>
    <property type="project" value="UniProtKB-EC"/>
</dbReference>
<dbReference type="Pfam" id="PF08544">
    <property type="entry name" value="GHMP_kinases_C"/>
    <property type="match status" value="1"/>
</dbReference>
<keyword evidence="6" id="KW-0808">Transferase</keyword>
<feature type="region of interest" description="Disordered" evidence="12">
    <location>
        <begin position="46"/>
        <end position="88"/>
    </location>
</feature>
<dbReference type="EMBL" id="SDIL01000073">
    <property type="protein sequence ID" value="RXK37266.1"/>
    <property type="molecule type" value="Genomic_DNA"/>
</dbReference>
<dbReference type="InterPro" id="IPR014721">
    <property type="entry name" value="Ribsml_uS5_D2-typ_fold_subgr"/>
</dbReference>
<dbReference type="InterPro" id="IPR006204">
    <property type="entry name" value="GHMP_kinase_N_dom"/>
</dbReference>
<dbReference type="AlphaFoldDB" id="A0A4Q1BI55"/>
<dbReference type="SUPFAM" id="SSF55060">
    <property type="entry name" value="GHMP Kinase, C-terminal domain"/>
    <property type="match status" value="1"/>
</dbReference>
<dbReference type="InterPro" id="IPR036554">
    <property type="entry name" value="GHMP_kinase_C_sf"/>
</dbReference>
<dbReference type="InterPro" id="IPR000870">
    <property type="entry name" value="Homoserine_kinase"/>
</dbReference>
<evidence type="ECO:0000259" key="13">
    <source>
        <dbReference type="Pfam" id="PF00288"/>
    </source>
</evidence>
<dbReference type="GO" id="GO:0005524">
    <property type="term" value="F:ATP binding"/>
    <property type="evidence" value="ECO:0007669"/>
    <property type="project" value="UniProtKB-KW"/>
</dbReference>
<dbReference type="SUPFAM" id="SSF54211">
    <property type="entry name" value="Ribosomal protein S5 domain 2-like"/>
    <property type="match status" value="1"/>
</dbReference>
<evidence type="ECO:0000256" key="8">
    <source>
        <dbReference type="ARBA" id="ARBA00022741"/>
    </source>
</evidence>
<protein>
    <recommendedName>
        <fullName evidence="4">Homoserine kinase</fullName>
        <ecNumber evidence="3">2.7.1.39</ecNumber>
    </recommendedName>
</protein>
<dbReference type="PANTHER" id="PTHR20861">
    <property type="entry name" value="HOMOSERINE/4-DIPHOSPHOCYTIDYL-2-C-METHYL-D-ERYTHRITOL KINASE"/>
    <property type="match status" value="1"/>
</dbReference>
<evidence type="ECO:0000256" key="3">
    <source>
        <dbReference type="ARBA" id="ARBA00012078"/>
    </source>
</evidence>
<dbReference type="EC" id="2.7.1.39" evidence="3"/>
<dbReference type="HAMAP" id="MF_00384">
    <property type="entry name" value="Homoser_kinase"/>
    <property type="match status" value="1"/>
</dbReference>
<dbReference type="UniPathway" id="UPA00050">
    <property type="reaction ID" value="UER00064"/>
</dbReference>
<dbReference type="Gene3D" id="3.30.230.10">
    <property type="match status" value="2"/>
</dbReference>
<dbReference type="Gene3D" id="3.30.70.890">
    <property type="entry name" value="GHMP kinase, C-terminal domain"/>
    <property type="match status" value="1"/>
</dbReference>
<feature type="domain" description="GHMP kinase N-terminal" evidence="13">
    <location>
        <begin position="109"/>
        <end position="192"/>
    </location>
</feature>
<evidence type="ECO:0000256" key="5">
    <source>
        <dbReference type="ARBA" id="ARBA00022605"/>
    </source>
</evidence>
<accession>A0A4Q1BI55</accession>
<dbReference type="Proteomes" id="UP000289152">
    <property type="component" value="Unassembled WGS sequence"/>
</dbReference>
<dbReference type="FunCoup" id="A0A4Q1BI55">
    <property type="interactions" value="112"/>
</dbReference>
<gene>
    <name evidence="15" type="ORF">M231_05487</name>
</gene>
<evidence type="ECO:0000256" key="1">
    <source>
        <dbReference type="ARBA" id="ARBA00005015"/>
    </source>
</evidence>
<dbReference type="Pfam" id="PF00288">
    <property type="entry name" value="GHMP_kinases_N"/>
    <property type="match status" value="1"/>
</dbReference>
<dbReference type="STRING" id="5217.A0A4Q1BI55"/>
<dbReference type="NCBIfam" id="TIGR00191">
    <property type="entry name" value="thrB"/>
    <property type="match status" value="1"/>
</dbReference>
<evidence type="ECO:0000313" key="15">
    <source>
        <dbReference type="EMBL" id="RXK37266.1"/>
    </source>
</evidence>
<evidence type="ECO:0000256" key="6">
    <source>
        <dbReference type="ARBA" id="ARBA00022679"/>
    </source>
</evidence>
<evidence type="ECO:0000256" key="10">
    <source>
        <dbReference type="ARBA" id="ARBA00022840"/>
    </source>
</evidence>
<keyword evidence="7" id="KW-0791">Threonine biosynthesis</keyword>
<dbReference type="VEuPathDB" id="FungiDB:TREMEDRAFT_72180"/>
<evidence type="ECO:0000256" key="9">
    <source>
        <dbReference type="ARBA" id="ARBA00022777"/>
    </source>
</evidence>
<dbReference type="PROSITE" id="PS00627">
    <property type="entry name" value="GHMP_KINASES_ATP"/>
    <property type="match status" value="1"/>
</dbReference>
<dbReference type="PANTHER" id="PTHR20861:SF1">
    <property type="entry name" value="HOMOSERINE KINASE"/>
    <property type="match status" value="1"/>
</dbReference>
<keyword evidence="5" id="KW-0028">Amino-acid biosynthesis</keyword>
<reference evidence="15 16" key="1">
    <citation type="submission" date="2016-06" db="EMBL/GenBank/DDBJ databases">
        <title>Evolution of pathogenesis and genome organization in the Tremellales.</title>
        <authorList>
            <person name="Cuomo C."/>
            <person name="Litvintseva A."/>
            <person name="Heitman J."/>
            <person name="Chen Y."/>
            <person name="Sun S."/>
            <person name="Springer D."/>
            <person name="Dromer F."/>
            <person name="Young S."/>
            <person name="Zeng Q."/>
            <person name="Chapman S."/>
            <person name="Gujja S."/>
            <person name="Saif S."/>
            <person name="Birren B."/>
        </authorList>
    </citation>
    <scope>NUCLEOTIDE SEQUENCE [LARGE SCALE GENOMIC DNA]</scope>
    <source>
        <strain evidence="15 16">ATCC 28783</strain>
    </source>
</reference>
<name>A0A4Q1BI55_TREME</name>
<keyword evidence="8" id="KW-0547">Nucleotide-binding</keyword>
<keyword evidence="10" id="KW-0067">ATP-binding</keyword>
<keyword evidence="9 15" id="KW-0418">Kinase</keyword>
<dbReference type="InterPro" id="IPR020568">
    <property type="entry name" value="Ribosomal_Su5_D2-typ_SF"/>
</dbReference>
<organism evidence="15 16">
    <name type="scientific">Tremella mesenterica</name>
    <name type="common">Jelly fungus</name>
    <dbReference type="NCBI Taxonomy" id="5217"/>
    <lineage>
        <taxon>Eukaryota</taxon>
        <taxon>Fungi</taxon>
        <taxon>Dikarya</taxon>
        <taxon>Basidiomycota</taxon>
        <taxon>Agaricomycotina</taxon>
        <taxon>Tremellomycetes</taxon>
        <taxon>Tremellales</taxon>
        <taxon>Tremellaceae</taxon>
        <taxon>Tremella</taxon>
    </lineage>
</organism>
<comment type="catalytic activity">
    <reaction evidence="11">
        <text>L-homoserine + ATP = O-phospho-L-homoserine + ADP + H(+)</text>
        <dbReference type="Rhea" id="RHEA:13985"/>
        <dbReference type="ChEBI" id="CHEBI:15378"/>
        <dbReference type="ChEBI" id="CHEBI:30616"/>
        <dbReference type="ChEBI" id="CHEBI:57476"/>
        <dbReference type="ChEBI" id="CHEBI:57590"/>
        <dbReference type="ChEBI" id="CHEBI:456216"/>
        <dbReference type="EC" id="2.7.1.39"/>
    </reaction>
    <physiologicalReaction direction="left-to-right" evidence="11">
        <dbReference type="Rhea" id="RHEA:13986"/>
    </physiologicalReaction>
</comment>
<dbReference type="InterPro" id="IPR006203">
    <property type="entry name" value="GHMP_knse_ATP-bd_CS"/>
</dbReference>
<evidence type="ECO:0000256" key="11">
    <source>
        <dbReference type="ARBA" id="ARBA00049913"/>
    </source>
</evidence>
<dbReference type="GO" id="GO:0009088">
    <property type="term" value="P:threonine biosynthetic process"/>
    <property type="evidence" value="ECO:0007669"/>
    <property type="project" value="UniProtKB-UniPathway"/>
</dbReference>
<dbReference type="InterPro" id="IPR013750">
    <property type="entry name" value="GHMP_kinase_C_dom"/>
</dbReference>